<dbReference type="EMBL" id="FUYX01000005">
    <property type="protein sequence ID" value="SKB77087.1"/>
    <property type="molecule type" value="Genomic_DNA"/>
</dbReference>
<dbReference type="InterPro" id="IPR045389">
    <property type="entry name" value="DUF6522"/>
</dbReference>
<evidence type="ECO:0000313" key="1">
    <source>
        <dbReference type="EMBL" id="SKB77087.1"/>
    </source>
</evidence>
<protein>
    <submittedName>
        <fullName evidence="1">Uncharacterized protein</fullName>
    </submittedName>
</protein>
<dbReference type="OrthoDB" id="8238457at2"/>
<accession>A0A1T5DZD2</accession>
<gene>
    <name evidence="1" type="ORF">SAMN05660750_02236</name>
</gene>
<dbReference type="Pfam" id="PF20132">
    <property type="entry name" value="DUF6522"/>
    <property type="match status" value="1"/>
</dbReference>
<dbReference type="AlphaFoldDB" id="A0A1T5DZD2"/>
<proteinExistence type="predicted"/>
<dbReference type="RefSeq" id="WP_139384356.1">
    <property type="nucleotide sequence ID" value="NZ_FUYX01000005.1"/>
</dbReference>
<evidence type="ECO:0000313" key="2">
    <source>
        <dbReference type="Proteomes" id="UP000190130"/>
    </source>
</evidence>
<reference evidence="1 2" key="1">
    <citation type="submission" date="2017-02" db="EMBL/GenBank/DDBJ databases">
        <authorList>
            <person name="Peterson S.W."/>
        </authorList>
    </citation>
    <scope>NUCLEOTIDE SEQUENCE [LARGE SCALE GENOMIC DNA]</scope>
    <source>
        <strain evidence="1 2">DSM 9653</strain>
    </source>
</reference>
<name>A0A1T5DZD2_9HYPH</name>
<sequence>MEQEQPNLVGFPIRRDASGAFVVDAGRIAARFGWSEEEWREMQRRGLVTSRVERGEGADQGRWRLAVHCGNRRWFAIVSDDGAVIEEQLDFRPSPPRRGSQPS</sequence>
<organism evidence="1 2">
    <name type="scientific">Bosea thiooxidans</name>
    <dbReference type="NCBI Taxonomy" id="53254"/>
    <lineage>
        <taxon>Bacteria</taxon>
        <taxon>Pseudomonadati</taxon>
        <taxon>Pseudomonadota</taxon>
        <taxon>Alphaproteobacteria</taxon>
        <taxon>Hyphomicrobiales</taxon>
        <taxon>Boseaceae</taxon>
        <taxon>Bosea</taxon>
    </lineage>
</organism>
<dbReference type="Proteomes" id="UP000190130">
    <property type="component" value="Unassembled WGS sequence"/>
</dbReference>